<dbReference type="Proteomes" id="UP001602322">
    <property type="component" value="Unassembled WGS sequence"/>
</dbReference>
<feature type="transmembrane region" description="Helical" evidence="2">
    <location>
        <begin position="219"/>
        <end position="244"/>
    </location>
</feature>
<feature type="region of interest" description="Disordered" evidence="1">
    <location>
        <begin position="1"/>
        <end position="43"/>
    </location>
</feature>
<gene>
    <name evidence="3" type="ORF">ACFY8O_18440</name>
</gene>
<evidence type="ECO:0000256" key="2">
    <source>
        <dbReference type="SAM" id="Phobius"/>
    </source>
</evidence>
<accession>A0ABW6X740</accession>
<dbReference type="RefSeq" id="WP_387903562.1">
    <property type="nucleotide sequence ID" value="NZ_JBIBEG010000004.1"/>
</dbReference>
<evidence type="ECO:0000313" key="4">
    <source>
        <dbReference type="Proteomes" id="UP001602322"/>
    </source>
</evidence>
<keyword evidence="2" id="KW-0812">Transmembrane</keyword>
<comment type="caution">
    <text evidence="3">The sequence shown here is derived from an EMBL/GenBank/DDBJ whole genome shotgun (WGS) entry which is preliminary data.</text>
</comment>
<feature type="transmembrane region" description="Helical" evidence="2">
    <location>
        <begin position="325"/>
        <end position="346"/>
    </location>
</feature>
<name>A0ABW6X740_9ACTN</name>
<evidence type="ECO:0000313" key="3">
    <source>
        <dbReference type="EMBL" id="MFF5897898.1"/>
    </source>
</evidence>
<keyword evidence="4" id="KW-1185">Reference proteome</keyword>
<dbReference type="EMBL" id="JBIBEG010000004">
    <property type="protein sequence ID" value="MFF5897898.1"/>
    <property type="molecule type" value="Genomic_DNA"/>
</dbReference>
<keyword evidence="2" id="KW-1133">Transmembrane helix</keyword>
<evidence type="ECO:0000256" key="1">
    <source>
        <dbReference type="SAM" id="MobiDB-lite"/>
    </source>
</evidence>
<proteinExistence type="predicted"/>
<organism evidence="3 4">
    <name type="scientific">Streptomyces argenteolus</name>
    <dbReference type="NCBI Taxonomy" id="67274"/>
    <lineage>
        <taxon>Bacteria</taxon>
        <taxon>Bacillati</taxon>
        <taxon>Actinomycetota</taxon>
        <taxon>Actinomycetes</taxon>
        <taxon>Kitasatosporales</taxon>
        <taxon>Streptomycetaceae</taxon>
        <taxon>Streptomyces</taxon>
    </lineage>
</organism>
<feature type="transmembrane region" description="Helical" evidence="2">
    <location>
        <begin position="352"/>
        <end position="374"/>
    </location>
</feature>
<feature type="transmembrane region" description="Helical" evidence="2">
    <location>
        <begin position="294"/>
        <end position="313"/>
    </location>
</feature>
<feature type="compositionally biased region" description="Low complexity" evidence="1">
    <location>
        <begin position="16"/>
        <end position="36"/>
    </location>
</feature>
<reference evidence="3 4" key="1">
    <citation type="submission" date="2024-10" db="EMBL/GenBank/DDBJ databases">
        <title>The Natural Products Discovery Center: Release of the First 8490 Sequenced Strains for Exploring Actinobacteria Biosynthetic Diversity.</title>
        <authorList>
            <person name="Kalkreuter E."/>
            <person name="Kautsar S.A."/>
            <person name="Yang D."/>
            <person name="Bader C.D."/>
            <person name="Teijaro C.N."/>
            <person name="Fluegel L."/>
            <person name="Davis C.M."/>
            <person name="Simpson J.R."/>
            <person name="Lauterbach L."/>
            <person name="Steele A.D."/>
            <person name="Gui C."/>
            <person name="Meng S."/>
            <person name="Li G."/>
            <person name="Viehrig K."/>
            <person name="Ye F."/>
            <person name="Su P."/>
            <person name="Kiefer A.F."/>
            <person name="Nichols A."/>
            <person name="Cepeda A.J."/>
            <person name="Yan W."/>
            <person name="Fan B."/>
            <person name="Jiang Y."/>
            <person name="Adhikari A."/>
            <person name="Zheng C.-J."/>
            <person name="Schuster L."/>
            <person name="Cowan T.M."/>
            <person name="Smanski M.J."/>
            <person name="Chevrette M.G."/>
            <person name="De Carvalho L.P.S."/>
            <person name="Shen B."/>
        </authorList>
    </citation>
    <scope>NUCLEOTIDE SEQUENCE [LARGE SCALE GENOMIC DNA]</scope>
    <source>
        <strain evidence="3 4">NPDC012540</strain>
    </source>
</reference>
<sequence length="408" mass="43735">MATWTVGAARRRAARTRTAAQEGGPGPGFAAEAAGPTPSVAGGEQPQTWVHFLNPRDDMGPWEQKEGLRARITELEAIIDALSTRASVDSDRRRVVRNYASNARRELAEAERSLLVRQPGRRRAAHLGVAQAHMDAALNLMVWMASAEDIKAMLPQIVALVEEHLAAGDPRRVRVIDIARGMQHNAERRLRPSERAFLAETVGLARKLLWNERLRVRSFVRIVGTVTIGLTIAAVAIAVITVIWEALVPLCFTPEINGGFNVVCPTRSRFVVPVPPGSPVTSEMTAGVAQAGDYLVIEIIGVLSAAVASAAALRRIRGTSLPYNVPVVLALLKLPLGALTAVLGLLLVRGGFVPGLSALDSTAQIIAWAIVFGYSQQLFTKYVDHQGQALLDSVRGPGSRSSSSPDTG</sequence>
<keyword evidence="2" id="KW-0472">Membrane</keyword>
<protein>
    <submittedName>
        <fullName evidence="3">Uncharacterized protein</fullName>
    </submittedName>
</protein>